<protein>
    <submittedName>
        <fullName evidence="2">Uncharacterized protein</fullName>
    </submittedName>
</protein>
<dbReference type="AlphaFoldDB" id="A0A7T8GYL8"/>
<evidence type="ECO:0000313" key="2">
    <source>
        <dbReference type="EMBL" id="QQP40259.1"/>
    </source>
</evidence>
<evidence type="ECO:0000256" key="1">
    <source>
        <dbReference type="SAM" id="MobiDB-lite"/>
    </source>
</evidence>
<evidence type="ECO:0000313" key="3">
    <source>
        <dbReference type="Proteomes" id="UP000595437"/>
    </source>
</evidence>
<reference evidence="3" key="1">
    <citation type="submission" date="2021-01" db="EMBL/GenBank/DDBJ databases">
        <title>Caligus Genome Assembly.</title>
        <authorList>
            <person name="Gallardo-Escarate C."/>
        </authorList>
    </citation>
    <scope>NUCLEOTIDE SEQUENCE [LARGE SCALE GENOMIC DNA]</scope>
</reference>
<feature type="compositionally biased region" description="Acidic residues" evidence="1">
    <location>
        <begin position="256"/>
        <end position="268"/>
    </location>
</feature>
<accession>A0A7T8GYL8</accession>
<proteinExistence type="predicted"/>
<gene>
    <name evidence="2" type="ORF">FKW44_014246</name>
</gene>
<feature type="compositionally biased region" description="Acidic residues" evidence="1">
    <location>
        <begin position="201"/>
        <end position="222"/>
    </location>
</feature>
<feature type="compositionally biased region" description="Polar residues" evidence="1">
    <location>
        <begin position="269"/>
        <end position="286"/>
    </location>
</feature>
<name>A0A7T8GYL8_CALRO</name>
<dbReference type="EMBL" id="CP045898">
    <property type="protein sequence ID" value="QQP40259.1"/>
    <property type="molecule type" value="Genomic_DNA"/>
</dbReference>
<sequence length="383" mass="43550">MSVSPVFDPRKIRLAKEHFKHFHPTSLGRSFSCSDSGSSSLSCCLPSRSLSSDPGFDLKSWQVARGVYEDTLYLCPWCLLDENPHEEKSSDLNSLSDGGNIWSSKLFVKSDHSYFLCVGGQKPLSLGSSSSEQEDITRLPWDPRDNCGFNSLRTLATKGPDAQKLEEFDEKEISAISIDPEEEARILAPLRRSMENPYQENESEEEEEEDEDEFFDAVDDSPESGWESLEGSSRDEEDDEDGVFPQIRINPRLEGEESSSDDEEEEAQSMDNSENSYEADQESSFNAEGFMSESERLHRDWLRAQDEIKDLKRRKYIGERLQKILSVAFDAKGPSLSKSRAEAFESIPNMNRDENGSFEILDTNELQDLCYLSFVLRKEKFVP</sequence>
<feature type="region of interest" description="Disordered" evidence="1">
    <location>
        <begin position="188"/>
        <end position="291"/>
    </location>
</feature>
<organism evidence="2 3">
    <name type="scientific">Caligus rogercresseyi</name>
    <name type="common">Sea louse</name>
    <dbReference type="NCBI Taxonomy" id="217165"/>
    <lineage>
        <taxon>Eukaryota</taxon>
        <taxon>Metazoa</taxon>
        <taxon>Ecdysozoa</taxon>
        <taxon>Arthropoda</taxon>
        <taxon>Crustacea</taxon>
        <taxon>Multicrustacea</taxon>
        <taxon>Hexanauplia</taxon>
        <taxon>Copepoda</taxon>
        <taxon>Siphonostomatoida</taxon>
        <taxon>Caligidae</taxon>
        <taxon>Caligus</taxon>
    </lineage>
</organism>
<dbReference type="Proteomes" id="UP000595437">
    <property type="component" value="Chromosome 9"/>
</dbReference>
<keyword evidence="3" id="KW-1185">Reference proteome</keyword>